<evidence type="ECO:0000313" key="3">
    <source>
        <dbReference type="Proteomes" id="UP000184389"/>
    </source>
</evidence>
<dbReference type="AlphaFoldDB" id="A0A1M5UYU3"/>
<feature type="domain" description="DRTGG" evidence="1">
    <location>
        <begin position="6"/>
        <end position="107"/>
    </location>
</feature>
<reference evidence="2 3" key="1">
    <citation type="submission" date="2016-11" db="EMBL/GenBank/DDBJ databases">
        <authorList>
            <person name="Jaros S."/>
            <person name="Januszkiewicz K."/>
            <person name="Wedrychowicz H."/>
        </authorList>
    </citation>
    <scope>NUCLEOTIDE SEQUENCE [LARGE SCALE GENOMIC DNA]</scope>
    <source>
        <strain evidence="2 3">DSM 13106</strain>
    </source>
</reference>
<protein>
    <submittedName>
        <fullName evidence="2">DRTGG domain-containing protein</fullName>
    </submittedName>
</protein>
<dbReference type="Gene3D" id="3.40.1390.20">
    <property type="entry name" value="HprK N-terminal domain-like"/>
    <property type="match status" value="1"/>
</dbReference>
<evidence type="ECO:0000259" key="1">
    <source>
        <dbReference type="Pfam" id="PF07085"/>
    </source>
</evidence>
<dbReference type="RefSeq" id="WP_072743398.1">
    <property type="nucleotide sequence ID" value="NZ_FQXR01000003.1"/>
</dbReference>
<dbReference type="OrthoDB" id="9800356at2"/>
<proteinExistence type="predicted"/>
<name>A0A1M5UYU3_9FIRM</name>
<organism evidence="2 3">
    <name type="scientific">Sporanaerobacter acetigenes DSM 13106</name>
    <dbReference type="NCBI Taxonomy" id="1123281"/>
    <lineage>
        <taxon>Bacteria</taxon>
        <taxon>Bacillati</taxon>
        <taxon>Bacillota</taxon>
        <taxon>Tissierellia</taxon>
        <taxon>Tissierellales</taxon>
        <taxon>Sporanaerobacteraceae</taxon>
        <taxon>Sporanaerobacter</taxon>
    </lineage>
</organism>
<dbReference type="Proteomes" id="UP000184389">
    <property type="component" value="Unassembled WGS sequence"/>
</dbReference>
<sequence>MKLKKIKESLNLEVIAGYSEEDKEVEGAYIGDLLSVVMSSANENNIWITIQTHLNIIAVATLVGTSCIIVAEGMEIDEETIKKANEINMPLFRSNLSSYEIACKLNELGI</sequence>
<dbReference type="InterPro" id="IPR010766">
    <property type="entry name" value="DRTGG"/>
</dbReference>
<dbReference type="Pfam" id="PF07085">
    <property type="entry name" value="DRTGG"/>
    <property type="match status" value="1"/>
</dbReference>
<accession>A0A1M5UYU3</accession>
<dbReference type="InterPro" id="IPR028979">
    <property type="entry name" value="Ser_kin/Pase_Hpr-like_N_sf"/>
</dbReference>
<dbReference type="SUPFAM" id="SSF75138">
    <property type="entry name" value="HprK N-terminal domain-like"/>
    <property type="match status" value="1"/>
</dbReference>
<dbReference type="EMBL" id="FQXR01000003">
    <property type="protein sequence ID" value="SHH68018.1"/>
    <property type="molecule type" value="Genomic_DNA"/>
</dbReference>
<dbReference type="STRING" id="1123281.SAMN02745180_00817"/>
<gene>
    <name evidence="2" type="ORF">SAMN02745180_00817</name>
</gene>
<keyword evidence="3" id="KW-1185">Reference proteome</keyword>
<evidence type="ECO:0000313" key="2">
    <source>
        <dbReference type="EMBL" id="SHH68018.1"/>
    </source>
</evidence>